<reference evidence="8" key="1">
    <citation type="journal article" date="2010" name="Science">
        <title>Plasticity of animal genome architecture unmasked by rapid evolution of a pelagic tunicate.</title>
        <authorList>
            <person name="Denoeud F."/>
            <person name="Henriet S."/>
            <person name="Mungpakdee S."/>
            <person name="Aury J.M."/>
            <person name="Da Silva C."/>
            <person name="Brinkmann H."/>
            <person name="Mikhaleva J."/>
            <person name="Olsen L.C."/>
            <person name="Jubin C."/>
            <person name="Canestro C."/>
            <person name="Bouquet J.M."/>
            <person name="Danks G."/>
            <person name="Poulain J."/>
            <person name="Campsteijn C."/>
            <person name="Adamski M."/>
            <person name="Cross I."/>
            <person name="Yadetie F."/>
            <person name="Muffato M."/>
            <person name="Louis A."/>
            <person name="Butcher S."/>
            <person name="Tsagkogeorga G."/>
            <person name="Konrad A."/>
            <person name="Singh S."/>
            <person name="Jensen M.F."/>
            <person name="Cong E.H."/>
            <person name="Eikeseth-Otteraa H."/>
            <person name="Noel B."/>
            <person name="Anthouard V."/>
            <person name="Porcel B.M."/>
            <person name="Kachouri-Lafond R."/>
            <person name="Nishino A."/>
            <person name="Ugolini M."/>
            <person name="Chourrout P."/>
            <person name="Nishida H."/>
            <person name="Aasland R."/>
            <person name="Huzurbazar S."/>
            <person name="Westhof E."/>
            <person name="Delsuc F."/>
            <person name="Lehrach H."/>
            <person name="Reinhardt R."/>
            <person name="Weissenbach J."/>
            <person name="Roy S.W."/>
            <person name="Artiguenave F."/>
            <person name="Postlethwait J.H."/>
            <person name="Manak J.R."/>
            <person name="Thompson E.M."/>
            <person name="Jaillon O."/>
            <person name="Du Pasquier L."/>
            <person name="Boudinot P."/>
            <person name="Liberles D.A."/>
            <person name="Volff J.N."/>
            <person name="Philippe H."/>
            <person name="Lenhard B."/>
            <person name="Roest Crollius H."/>
            <person name="Wincker P."/>
            <person name="Chourrout D."/>
        </authorList>
    </citation>
    <scope>NUCLEOTIDE SEQUENCE [LARGE SCALE GENOMIC DNA]</scope>
</reference>
<dbReference type="AlphaFoldDB" id="E4YP85"/>
<dbReference type="PROSITE" id="PS00028">
    <property type="entry name" value="ZINC_FINGER_C2H2_1"/>
    <property type="match status" value="4"/>
</dbReference>
<evidence type="ECO:0000256" key="2">
    <source>
        <dbReference type="ARBA" id="ARBA00022737"/>
    </source>
</evidence>
<sequence length="688" mass="82154">MKNNPRNATIGSVEESVNNNLRKRTREDMQEKNLKNKFECDKCGWKFRTHSTLRAHIDRKSNCVNKFKCDECPKSFTAKWTLKQHKYVHQKGFRFNCDNCGKKFKHPDAKRNHQTKCNPTFFSLDEEDDENQKESQDNEEINPEEDSFEYQEFEMEEKKSKNKFECDKCGWKFRTPANLKRHMFDKKLSCVKEFKCDECLKSFNTKRSFNEHKYVHQKEFRFNCNNCGKKFKHPKAKHKHQTKCNPTSFSPDEEDGENQKENQDNEEINPEEDSFEYQEFEMKSDSSDSDVDFEPELKKKKPNKAKRTTPKRFECKKCGNTFASKASLMWHLNERVKPCVPSKTSTKSFEGFKCDECDKTFSSKSYLEDHKYVHQEGFRFSCDLCGEKFKQGQNYRYHKKNCDGKLKFKYDDCNEELLKSPKENNRKRKRKNKPRKSRNSQEETKSLKSNQTKFKCEKCGTVFANKSNLIRHLENRAIPCDFVKQFKCDECDKSFSSETYLEDHKYAHKEEFRFSCELCGVKFKQKFFLNNHWRKCKPTFISSEKYTKKDSEDRDEDNQDFLSEEESVEIVELEMDSDFADSGVEFKIPDVPEINNRKTQNELPKSPKENSRNRKRRNLKIKARQVINRVMHYHFNEKNADGSITERWLPIFEVEDFDDVLEFEKFMAKVEIGSEEDIYKPENDYFFC</sequence>
<dbReference type="GO" id="GO:0000981">
    <property type="term" value="F:DNA-binding transcription factor activity, RNA polymerase II-specific"/>
    <property type="evidence" value="ECO:0007669"/>
    <property type="project" value="TreeGrafter"/>
</dbReference>
<organism evidence="8">
    <name type="scientific">Oikopleura dioica</name>
    <name type="common">Tunicate</name>
    <dbReference type="NCBI Taxonomy" id="34765"/>
    <lineage>
        <taxon>Eukaryota</taxon>
        <taxon>Metazoa</taxon>
        <taxon>Chordata</taxon>
        <taxon>Tunicata</taxon>
        <taxon>Appendicularia</taxon>
        <taxon>Copelata</taxon>
        <taxon>Oikopleuridae</taxon>
        <taxon>Oikopleura</taxon>
    </lineage>
</organism>
<keyword evidence="1" id="KW-0479">Metal-binding</keyword>
<feature type="domain" description="C2H2-type" evidence="7">
    <location>
        <begin position="67"/>
        <end position="89"/>
    </location>
</feature>
<dbReference type="InterPro" id="IPR036236">
    <property type="entry name" value="Znf_C2H2_sf"/>
</dbReference>
<dbReference type="Pfam" id="PF00096">
    <property type="entry name" value="zf-C2H2"/>
    <property type="match status" value="6"/>
</dbReference>
<name>E4YP85_OIKDI</name>
<feature type="compositionally biased region" description="Basic residues" evidence="6">
    <location>
        <begin position="425"/>
        <end position="438"/>
    </location>
</feature>
<keyword evidence="3 5" id="KW-0863">Zinc-finger</keyword>
<feature type="domain" description="C2H2-type" evidence="7">
    <location>
        <begin position="486"/>
        <end position="513"/>
    </location>
</feature>
<dbReference type="Gene3D" id="3.30.160.60">
    <property type="entry name" value="Classic Zinc Finger"/>
    <property type="match status" value="4"/>
</dbReference>
<evidence type="ECO:0000256" key="1">
    <source>
        <dbReference type="ARBA" id="ARBA00022723"/>
    </source>
</evidence>
<dbReference type="PANTHER" id="PTHR24379">
    <property type="entry name" value="KRAB AND ZINC FINGER DOMAIN-CONTAINING"/>
    <property type="match status" value="1"/>
</dbReference>
<evidence type="ECO:0000259" key="7">
    <source>
        <dbReference type="PROSITE" id="PS50157"/>
    </source>
</evidence>
<evidence type="ECO:0000256" key="3">
    <source>
        <dbReference type="ARBA" id="ARBA00022771"/>
    </source>
</evidence>
<feature type="region of interest" description="Disordered" evidence="6">
    <location>
        <begin position="283"/>
        <end position="305"/>
    </location>
</feature>
<feature type="domain" description="C2H2-type" evidence="7">
    <location>
        <begin position="313"/>
        <end position="331"/>
    </location>
</feature>
<dbReference type="SUPFAM" id="SSF57667">
    <property type="entry name" value="beta-beta-alpha zinc fingers"/>
    <property type="match status" value="6"/>
</dbReference>
<feature type="domain" description="C2H2-type" evidence="7">
    <location>
        <begin position="352"/>
        <end position="374"/>
    </location>
</feature>
<dbReference type="FunFam" id="3.30.160.60:FF:000446">
    <property type="entry name" value="Zinc finger protein"/>
    <property type="match status" value="2"/>
</dbReference>
<dbReference type="PANTHER" id="PTHR24379:SF127">
    <property type="entry name" value="BLOODY FINGERS-RELATED"/>
    <property type="match status" value="1"/>
</dbReference>
<keyword evidence="4" id="KW-0862">Zinc</keyword>
<dbReference type="GO" id="GO:0005634">
    <property type="term" value="C:nucleus"/>
    <property type="evidence" value="ECO:0007669"/>
    <property type="project" value="TreeGrafter"/>
</dbReference>
<feature type="domain" description="C2H2-type" evidence="7">
    <location>
        <begin position="380"/>
        <end position="407"/>
    </location>
</feature>
<dbReference type="GO" id="GO:0000977">
    <property type="term" value="F:RNA polymerase II transcription regulatory region sequence-specific DNA binding"/>
    <property type="evidence" value="ECO:0007669"/>
    <property type="project" value="TreeGrafter"/>
</dbReference>
<feature type="domain" description="C2H2-type" evidence="7">
    <location>
        <begin position="194"/>
        <end position="221"/>
    </location>
</feature>
<feature type="domain" description="C2H2-type" evidence="7">
    <location>
        <begin position="454"/>
        <end position="472"/>
    </location>
</feature>
<feature type="compositionally biased region" description="Acidic residues" evidence="6">
    <location>
        <begin position="124"/>
        <end position="145"/>
    </location>
</feature>
<keyword evidence="2" id="KW-0677">Repeat</keyword>
<feature type="domain" description="C2H2-type" evidence="7">
    <location>
        <begin position="38"/>
        <end position="56"/>
    </location>
</feature>
<gene>
    <name evidence="8" type="ORF">GSOID_T00030375001</name>
</gene>
<feature type="region of interest" description="Disordered" evidence="6">
    <location>
        <begin position="590"/>
        <end position="617"/>
    </location>
</feature>
<feature type="region of interest" description="Disordered" evidence="6">
    <location>
        <begin position="1"/>
        <end position="20"/>
    </location>
</feature>
<feature type="region of interest" description="Disordered" evidence="6">
    <location>
        <begin position="120"/>
        <end position="145"/>
    </location>
</feature>
<evidence type="ECO:0000313" key="8">
    <source>
        <dbReference type="EMBL" id="CBY37283.1"/>
    </source>
</evidence>
<feature type="domain" description="C2H2-type" evidence="7">
    <location>
        <begin position="164"/>
        <end position="183"/>
    </location>
</feature>
<feature type="domain" description="C2H2-type" evidence="7">
    <location>
        <begin position="514"/>
        <end position="546"/>
    </location>
</feature>
<dbReference type="EMBL" id="FN654937">
    <property type="protein sequence ID" value="CBY37283.1"/>
    <property type="molecule type" value="Genomic_DNA"/>
</dbReference>
<feature type="region of interest" description="Disordered" evidence="6">
    <location>
        <begin position="238"/>
        <end position="270"/>
    </location>
</feature>
<dbReference type="Proteomes" id="UP000011014">
    <property type="component" value="Unassembled WGS sequence"/>
</dbReference>
<dbReference type="Pfam" id="PF13912">
    <property type="entry name" value="zf-C2H2_6"/>
    <property type="match status" value="2"/>
</dbReference>
<accession>E4YP85</accession>
<dbReference type="InterPro" id="IPR013087">
    <property type="entry name" value="Znf_C2H2_type"/>
</dbReference>
<protein>
    <recommendedName>
        <fullName evidence="7">C2H2-type domain-containing protein</fullName>
    </recommendedName>
</protein>
<dbReference type="PROSITE" id="PS50157">
    <property type="entry name" value="ZINC_FINGER_C2H2_2"/>
    <property type="match status" value="11"/>
</dbReference>
<evidence type="ECO:0000256" key="5">
    <source>
        <dbReference type="PROSITE-ProRule" id="PRU00042"/>
    </source>
</evidence>
<proteinExistence type="predicted"/>
<dbReference type="GO" id="GO:0008270">
    <property type="term" value="F:zinc ion binding"/>
    <property type="evidence" value="ECO:0007669"/>
    <property type="project" value="UniProtKB-KW"/>
</dbReference>
<feature type="domain" description="C2H2-type" evidence="7">
    <location>
        <begin position="222"/>
        <end position="251"/>
    </location>
</feature>
<feature type="compositionally biased region" description="Basic and acidic residues" evidence="6">
    <location>
        <begin position="590"/>
        <end position="612"/>
    </location>
</feature>
<evidence type="ECO:0000256" key="4">
    <source>
        <dbReference type="ARBA" id="ARBA00022833"/>
    </source>
</evidence>
<dbReference type="SMART" id="SM00355">
    <property type="entry name" value="ZnF_C2H2"/>
    <property type="match status" value="12"/>
</dbReference>
<evidence type="ECO:0000256" key="6">
    <source>
        <dbReference type="SAM" id="MobiDB-lite"/>
    </source>
</evidence>
<feature type="region of interest" description="Disordered" evidence="6">
    <location>
        <begin position="421"/>
        <end position="449"/>
    </location>
</feature>